<organism evidence="1 2">
    <name type="scientific">Candidatus Phocaeicola excrementipullorum</name>
    <dbReference type="NCBI Taxonomy" id="2838731"/>
    <lineage>
        <taxon>Bacteria</taxon>
        <taxon>Pseudomonadati</taxon>
        <taxon>Bacteroidota</taxon>
        <taxon>Bacteroidia</taxon>
        <taxon>Bacteroidales</taxon>
        <taxon>Bacteroidaceae</taxon>
        <taxon>Phocaeicola</taxon>
    </lineage>
</organism>
<feature type="non-terminal residue" evidence="1">
    <location>
        <position position="75"/>
    </location>
</feature>
<comment type="caution">
    <text evidence="1">The sequence shown here is derived from an EMBL/GenBank/DDBJ whole genome shotgun (WGS) entry which is preliminary data.</text>
</comment>
<name>A0A948X2G7_9BACT</name>
<sequence length="75" mass="8570">MGWIGVNLKGKRKYHFQVIDDLISQILFPHEGTALVVLRPAGKQKLPISYGNQEFTANCFSSKWCHQESNRGHKD</sequence>
<reference evidence="1" key="2">
    <citation type="submission" date="2021-04" db="EMBL/GenBank/DDBJ databases">
        <authorList>
            <person name="Gilroy R."/>
        </authorList>
    </citation>
    <scope>NUCLEOTIDE SEQUENCE</scope>
    <source>
        <strain evidence="1">8470</strain>
    </source>
</reference>
<dbReference type="EMBL" id="JAHLFJ010000052">
    <property type="protein sequence ID" value="MBU3856019.1"/>
    <property type="molecule type" value="Genomic_DNA"/>
</dbReference>
<dbReference type="Proteomes" id="UP000784286">
    <property type="component" value="Unassembled WGS sequence"/>
</dbReference>
<accession>A0A948X2G7</accession>
<evidence type="ECO:0000313" key="2">
    <source>
        <dbReference type="Proteomes" id="UP000784286"/>
    </source>
</evidence>
<evidence type="ECO:0000313" key="1">
    <source>
        <dbReference type="EMBL" id="MBU3856019.1"/>
    </source>
</evidence>
<protein>
    <submittedName>
        <fullName evidence="1">Uncharacterized protein</fullName>
    </submittedName>
</protein>
<gene>
    <name evidence="1" type="ORF">H9928_05605</name>
</gene>
<dbReference type="AlphaFoldDB" id="A0A948X2G7"/>
<proteinExistence type="predicted"/>
<reference evidence="1" key="1">
    <citation type="journal article" date="2021" name="PeerJ">
        <title>Extensive microbial diversity within the chicken gut microbiome revealed by metagenomics and culture.</title>
        <authorList>
            <person name="Gilroy R."/>
            <person name="Ravi A."/>
            <person name="Getino M."/>
            <person name="Pursley I."/>
            <person name="Horton D.L."/>
            <person name="Alikhan N.F."/>
            <person name="Baker D."/>
            <person name="Gharbi K."/>
            <person name="Hall N."/>
            <person name="Watson M."/>
            <person name="Adriaenssens E.M."/>
            <person name="Foster-Nyarko E."/>
            <person name="Jarju S."/>
            <person name="Secka A."/>
            <person name="Antonio M."/>
            <person name="Oren A."/>
            <person name="Chaudhuri R.R."/>
            <person name="La Ragione R."/>
            <person name="Hildebrand F."/>
            <person name="Pallen M.J."/>
        </authorList>
    </citation>
    <scope>NUCLEOTIDE SEQUENCE</scope>
    <source>
        <strain evidence="1">8470</strain>
    </source>
</reference>